<dbReference type="OrthoDB" id="10003767at2759"/>
<comment type="caution">
    <text evidence="1">The sequence shown here is derived from an EMBL/GenBank/DDBJ whole genome shotgun (WGS) entry which is preliminary data.</text>
</comment>
<accession>A0A9W9V726</accession>
<reference evidence="1" key="2">
    <citation type="journal article" date="2023" name="IMA Fungus">
        <title>Comparative genomic study of the Penicillium genus elucidates a diverse pangenome and 15 lateral gene transfer events.</title>
        <authorList>
            <person name="Petersen C."/>
            <person name="Sorensen T."/>
            <person name="Nielsen M.R."/>
            <person name="Sondergaard T.E."/>
            <person name="Sorensen J.L."/>
            <person name="Fitzpatrick D.A."/>
            <person name="Frisvad J.C."/>
            <person name="Nielsen K.L."/>
        </authorList>
    </citation>
    <scope>NUCLEOTIDE SEQUENCE</scope>
    <source>
        <strain evidence="1">IBT 29864</strain>
    </source>
</reference>
<gene>
    <name evidence="1" type="ORF">N7496_007425</name>
</gene>
<keyword evidence="2" id="KW-1185">Reference proteome</keyword>
<proteinExistence type="predicted"/>
<dbReference type="AlphaFoldDB" id="A0A9W9V726"/>
<dbReference type="RefSeq" id="XP_056555767.1">
    <property type="nucleotide sequence ID" value="XM_056700354.1"/>
</dbReference>
<dbReference type="Proteomes" id="UP001147782">
    <property type="component" value="Unassembled WGS sequence"/>
</dbReference>
<dbReference type="EMBL" id="JAPZBS010000005">
    <property type="protein sequence ID" value="KAJ5371333.1"/>
    <property type="molecule type" value="Genomic_DNA"/>
</dbReference>
<reference evidence="1" key="1">
    <citation type="submission" date="2022-11" db="EMBL/GenBank/DDBJ databases">
        <authorList>
            <person name="Petersen C."/>
        </authorList>
    </citation>
    <scope>NUCLEOTIDE SEQUENCE</scope>
    <source>
        <strain evidence="1">IBT 29864</strain>
    </source>
</reference>
<evidence type="ECO:0000313" key="1">
    <source>
        <dbReference type="EMBL" id="KAJ5371333.1"/>
    </source>
</evidence>
<name>A0A9W9V726_9EURO</name>
<organism evidence="1 2">
    <name type="scientific">Penicillium cataractarum</name>
    <dbReference type="NCBI Taxonomy" id="2100454"/>
    <lineage>
        <taxon>Eukaryota</taxon>
        <taxon>Fungi</taxon>
        <taxon>Dikarya</taxon>
        <taxon>Ascomycota</taxon>
        <taxon>Pezizomycotina</taxon>
        <taxon>Eurotiomycetes</taxon>
        <taxon>Eurotiomycetidae</taxon>
        <taxon>Eurotiales</taxon>
        <taxon>Aspergillaceae</taxon>
        <taxon>Penicillium</taxon>
    </lineage>
</organism>
<protein>
    <submittedName>
        <fullName evidence="1">Uncharacterized protein</fullName>
    </submittedName>
</protein>
<dbReference type="GeneID" id="81439533"/>
<evidence type="ECO:0000313" key="2">
    <source>
        <dbReference type="Proteomes" id="UP001147782"/>
    </source>
</evidence>
<sequence>MTKIIIKVFEEIAAIVHEDVKQQGGQNVESENVGDEDFKVFPIVEALGENRLGEHYQKVLMRGFQRLLERSAEL</sequence>